<dbReference type="Pfam" id="PF04578">
    <property type="entry name" value="DUF594"/>
    <property type="match status" value="1"/>
</dbReference>
<evidence type="ECO:0000313" key="1">
    <source>
        <dbReference type="EnsemblPlants" id="EMT20040"/>
    </source>
</evidence>
<dbReference type="InterPro" id="IPR007658">
    <property type="entry name" value="DUF594"/>
</dbReference>
<protein>
    <recommendedName>
        <fullName evidence="2">DUF4220 domain-containing protein</fullName>
    </recommendedName>
</protein>
<reference evidence="1" key="1">
    <citation type="submission" date="2015-06" db="UniProtKB">
        <authorList>
            <consortium name="EnsemblPlants"/>
        </authorList>
    </citation>
    <scope>IDENTIFICATION</scope>
</reference>
<organism evidence="1">
    <name type="scientific">Aegilops tauschii</name>
    <name type="common">Tausch's goatgrass</name>
    <name type="synonym">Aegilops squarrosa</name>
    <dbReference type="NCBI Taxonomy" id="37682"/>
    <lineage>
        <taxon>Eukaryota</taxon>
        <taxon>Viridiplantae</taxon>
        <taxon>Streptophyta</taxon>
        <taxon>Embryophyta</taxon>
        <taxon>Tracheophyta</taxon>
        <taxon>Spermatophyta</taxon>
        <taxon>Magnoliopsida</taxon>
        <taxon>Liliopsida</taxon>
        <taxon>Poales</taxon>
        <taxon>Poaceae</taxon>
        <taxon>BOP clade</taxon>
        <taxon>Pooideae</taxon>
        <taxon>Triticodae</taxon>
        <taxon>Triticeae</taxon>
        <taxon>Triticinae</taxon>
        <taxon>Aegilops</taxon>
    </lineage>
</organism>
<name>R7WFL0_AEGTA</name>
<proteinExistence type="predicted"/>
<dbReference type="AlphaFoldDB" id="R7WFL0"/>
<accession>R7WFL0</accession>
<dbReference type="EnsemblPlants" id="EMT20040">
    <property type="protein sequence ID" value="EMT20040"/>
    <property type="gene ID" value="F775_17603"/>
</dbReference>
<sequence>MVSLICAGVFSYKPETTFFGHSITSKWCKSLYKKVKKDADRLLPSSIATTSEEDCRQLIKLLSTRSEHEVLKNGVVLGGQLAEIVDGEEIVWKALAKFWSELILYVSPSDNMDGHAEAIARGGELITLLWALQAHLGIVSRPDSSDAITNAAAPV</sequence>
<evidence type="ECO:0008006" key="2">
    <source>
        <dbReference type="Google" id="ProtNLM"/>
    </source>
</evidence>